<sequence>MCGEAVGGREGEQLRQSSVRGSGAWIWPSRCGRSGQIPRSEPMQARRAPHGGRLPPAAGSLPDFILVFRLGGYCGSIKPEGEGLHRLWFSCSASVVFLQQFLRRKTMALSIFGLYGEDDGPTCYFVPFMIFSAVVWWWQPHCLYHLCMFVFVRVHVLFSLTYKYK</sequence>
<keyword evidence="2" id="KW-0472">Membrane</keyword>
<name>A0A9R0Z1F2_TRITD</name>
<organism evidence="3 4">
    <name type="scientific">Triticum turgidum subsp. durum</name>
    <name type="common">Durum wheat</name>
    <name type="synonym">Triticum durum</name>
    <dbReference type="NCBI Taxonomy" id="4567"/>
    <lineage>
        <taxon>Eukaryota</taxon>
        <taxon>Viridiplantae</taxon>
        <taxon>Streptophyta</taxon>
        <taxon>Embryophyta</taxon>
        <taxon>Tracheophyta</taxon>
        <taxon>Spermatophyta</taxon>
        <taxon>Magnoliopsida</taxon>
        <taxon>Liliopsida</taxon>
        <taxon>Poales</taxon>
        <taxon>Poaceae</taxon>
        <taxon>BOP clade</taxon>
        <taxon>Pooideae</taxon>
        <taxon>Triticodae</taxon>
        <taxon>Triticeae</taxon>
        <taxon>Triticinae</taxon>
        <taxon>Triticum</taxon>
    </lineage>
</organism>
<accession>A0A9R0Z1F2</accession>
<reference evidence="3 4" key="1">
    <citation type="submission" date="2017-09" db="EMBL/GenBank/DDBJ databases">
        <authorList>
            <consortium name="International Durum Wheat Genome Sequencing Consortium (IDWGSC)"/>
            <person name="Milanesi L."/>
        </authorList>
    </citation>
    <scope>NUCLEOTIDE SEQUENCE [LARGE SCALE GENOMIC DNA]</scope>
    <source>
        <strain evidence="4">cv. Svevo</strain>
    </source>
</reference>
<dbReference type="Gramene" id="TRITD7Av1G004300.1">
    <property type="protein sequence ID" value="TRITD7Av1G004300.1"/>
    <property type="gene ID" value="TRITD7Av1G004300"/>
</dbReference>
<feature type="transmembrane region" description="Helical" evidence="2">
    <location>
        <begin position="143"/>
        <end position="162"/>
    </location>
</feature>
<feature type="region of interest" description="Disordered" evidence="1">
    <location>
        <begin position="26"/>
        <end position="54"/>
    </location>
</feature>
<proteinExistence type="predicted"/>
<keyword evidence="2" id="KW-1133">Transmembrane helix</keyword>
<evidence type="ECO:0000256" key="2">
    <source>
        <dbReference type="SAM" id="Phobius"/>
    </source>
</evidence>
<evidence type="ECO:0000256" key="1">
    <source>
        <dbReference type="SAM" id="MobiDB-lite"/>
    </source>
</evidence>
<keyword evidence="4" id="KW-1185">Reference proteome</keyword>
<evidence type="ECO:0000313" key="4">
    <source>
        <dbReference type="Proteomes" id="UP000324705"/>
    </source>
</evidence>
<evidence type="ECO:0000313" key="3">
    <source>
        <dbReference type="EMBL" id="VAI68524.1"/>
    </source>
</evidence>
<dbReference type="Proteomes" id="UP000324705">
    <property type="component" value="Chromosome 7A"/>
</dbReference>
<gene>
    <name evidence="3" type="ORF">TRITD_7Av1G004300</name>
</gene>
<dbReference type="EMBL" id="LT934123">
    <property type="protein sequence ID" value="VAI68524.1"/>
    <property type="molecule type" value="Genomic_DNA"/>
</dbReference>
<protein>
    <submittedName>
        <fullName evidence="3">Uncharacterized protein</fullName>
    </submittedName>
</protein>
<dbReference type="AlphaFoldDB" id="A0A9R0Z1F2"/>
<keyword evidence="2" id="KW-0812">Transmembrane</keyword>